<evidence type="ECO:0000256" key="1">
    <source>
        <dbReference type="SAM" id="MobiDB-lite"/>
    </source>
</evidence>
<dbReference type="AlphaFoldDB" id="A0AAV7VY41"/>
<proteinExistence type="predicted"/>
<sequence>MAGTAGGGEEPQRRPAGPGPGNTADRMQCWKHQEEEWQQAALVPAFVLACLRHRQSLLSSACLGLPGVIGDRRQDRRP</sequence>
<accession>A0AAV7VY41</accession>
<evidence type="ECO:0000313" key="2">
    <source>
        <dbReference type="EMBL" id="KAJ1206203.1"/>
    </source>
</evidence>
<gene>
    <name evidence="2" type="ORF">NDU88_001612</name>
</gene>
<protein>
    <submittedName>
        <fullName evidence="2">Uncharacterized protein</fullName>
    </submittedName>
</protein>
<organism evidence="2 3">
    <name type="scientific">Pleurodeles waltl</name>
    <name type="common">Iberian ribbed newt</name>
    <dbReference type="NCBI Taxonomy" id="8319"/>
    <lineage>
        <taxon>Eukaryota</taxon>
        <taxon>Metazoa</taxon>
        <taxon>Chordata</taxon>
        <taxon>Craniata</taxon>
        <taxon>Vertebrata</taxon>
        <taxon>Euteleostomi</taxon>
        <taxon>Amphibia</taxon>
        <taxon>Batrachia</taxon>
        <taxon>Caudata</taxon>
        <taxon>Salamandroidea</taxon>
        <taxon>Salamandridae</taxon>
        <taxon>Pleurodelinae</taxon>
        <taxon>Pleurodeles</taxon>
    </lineage>
</organism>
<evidence type="ECO:0000313" key="3">
    <source>
        <dbReference type="Proteomes" id="UP001066276"/>
    </source>
</evidence>
<reference evidence="2" key="1">
    <citation type="journal article" date="2022" name="bioRxiv">
        <title>Sequencing and chromosome-scale assembly of the giantPleurodeles waltlgenome.</title>
        <authorList>
            <person name="Brown T."/>
            <person name="Elewa A."/>
            <person name="Iarovenko S."/>
            <person name="Subramanian E."/>
            <person name="Araus A.J."/>
            <person name="Petzold A."/>
            <person name="Susuki M."/>
            <person name="Suzuki K.-i.T."/>
            <person name="Hayashi T."/>
            <person name="Toyoda A."/>
            <person name="Oliveira C."/>
            <person name="Osipova E."/>
            <person name="Leigh N.D."/>
            <person name="Simon A."/>
            <person name="Yun M.H."/>
        </authorList>
    </citation>
    <scope>NUCLEOTIDE SEQUENCE</scope>
    <source>
        <strain evidence="2">20211129_DDA</strain>
        <tissue evidence="2">Liver</tissue>
    </source>
</reference>
<keyword evidence="3" id="KW-1185">Reference proteome</keyword>
<dbReference type="EMBL" id="JANPWB010000002">
    <property type="protein sequence ID" value="KAJ1206203.1"/>
    <property type="molecule type" value="Genomic_DNA"/>
</dbReference>
<name>A0AAV7VY41_PLEWA</name>
<dbReference type="Proteomes" id="UP001066276">
    <property type="component" value="Chromosome 1_2"/>
</dbReference>
<feature type="region of interest" description="Disordered" evidence="1">
    <location>
        <begin position="1"/>
        <end position="29"/>
    </location>
</feature>
<comment type="caution">
    <text evidence="2">The sequence shown here is derived from an EMBL/GenBank/DDBJ whole genome shotgun (WGS) entry which is preliminary data.</text>
</comment>